<gene>
    <name evidence="2" type="ORF">V8G54_012663</name>
</gene>
<proteinExistence type="predicted"/>
<evidence type="ECO:0000313" key="3">
    <source>
        <dbReference type="Proteomes" id="UP001374535"/>
    </source>
</evidence>
<keyword evidence="3" id="KW-1185">Reference proteome</keyword>
<reference evidence="2 3" key="1">
    <citation type="journal article" date="2023" name="Life. Sci Alliance">
        <title>Evolutionary insights into 3D genome organization and epigenetic landscape of Vigna mungo.</title>
        <authorList>
            <person name="Junaid A."/>
            <person name="Singh B."/>
            <person name="Bhatia S."/>
        </authorList>
    </citation>
    <scope>NUCLEOTIDE SEQUENCE [LARGE SCALE GENOMIC DNA]</scope>
    <source>
        <strain evidence="2">Urdbean</strain>
    </source>
</reference>
<sequence>MPIEQKQQQSGDDKLKTEKQQKSTSKGSDQGVENKPLDMHATGEEPKTEDKMKEKKVTWDDSTGFLNNYEVLWSQLELSQETKASTSSYCSSSFSLDDSSNLSLQQWVQDLDSSLSWDSLNPLYTDFPFLENRQ</sequence>
<evidence type="ECO:0000313" key="2">
    <source>
        <dbReference type="EMBL" id="WVZ15097.1"/>
    </source>
</evidence>
<dbReference type="Proteomes" id="UP001374535">
    <property type="component" value="Chromosome 4"/>
</dbReference>
<feature type="compositionally biased region" description="Basic and acidic residues" evidence="1">
    <location>
        <begin position="11"/>
        <end position="21"/>
    </location>
</feature>
<accession>A0AAQ3NUP0</accession>
<name>A0AAQ3NUP0_VIGMU</name>
<dbReference type="AlphaFoldDB" id="A0AAQ3NUP0"/>
<organism evidence="2 3">
    <name type="scientific">Vigna mungo</name>
    <name type="common">Black gram</name>
    <name type="synonym">Phaseolus mungo</name>
    <dbReference type="NCBI Taxonomy" id="3915"/>
    <lineage>
        <taxon>Eukaryota</taxon>
        <taxon>Viridiplantae</taxon>
        <taxon>Streptophyta</taxon>
        <taxon>Embryophyta</taxon>
        <taxon>Tracheophyta</taxon>
        <taxon>Spermatophyta</taxon>
        <taxon>Magnoliopsida</taxon>
        <taxon>eudicotyledons</taxon>
        <taxon>Gunneridae</taxon>
        <taxon>Pentapetalae</taxon>
        <taxon>rosids</taxon>
        <taxon>fabids</taxon>
        <taxon>Fabales</taxon>
        <taxon>Fabaceae</taxon>
        <taxon>Papilionoideae</taxon>
        <taxon>50 kb inversion clade</taxon>
        <taxon>NPAAA clade</taxon>
        <taxon>indigoferoid/millettioid clade</taxon>
        <taxon>Phaseoleae</taxon>
        <taxon>Vigna</taxon>
    </lineage>
</organism>
<protein>
    <submittedName>
        <fullName evidence="2">Uncharacterized protein</fullName>
    </submittedName>
</protein>
<feature type="region of interest" description="Disordered" evidence="1">
    <location>
        <begin position="1"/>
        <end position="55"/>
    </location>
</feature>
<feature type="compositionally biased region" description="Basic and acidic residues" evidence="1">
    <location>
        <begin position="35"/>
        <end position="55"/>
    </location>
</feature>
<dbReference type="EMBL" id="CP144697">
    <property type="protein sequence ID" value="WVZ15097.1"/>
    <property type="molecule type" value="Genomic_DNA"/>
</dbReference>
<evidence type="ECO:0000256" key="1">
    <source>
        <dbReference type="SAM" id="MobiDB-lite"/>
    </source>
</evidence>
<feature type="compositionally biased region" description="Polar residues" evidence="1">
    <location>
        <begin position="1"/>
        <end position="10"/>
    </location>
</feature>